<keyword evidence="1" id="KW-1133">Transmembrane helix</keyword>
<feature type="transmembrane region" description="Helical" evidence="1">
    <location>
        <begin position="51"/>
        <end position="69"/>
    </location>
</feature>
<dbReference type="EMBL" id="FPIY01000001">
    <property type="protein sequence ID" value="SFW27402.1"/>
    <property type="molecule type" value="Genomic_DNA"/>
</dbReference>
<evidence type="ECO:0000313" key="2">
    <source>
        <dbReference type="EMBL" id="SFW27402.1"/>
    </source>
</evidence>
<keyword evidence="1" id="KW-0812">Transmembrane</keyword>
<feature type="transmembrane region" description="Helical" evidence="1">
    <location>
        <begin position="76"/>
        <end position="95"/>
    </location>
</feature>
<sequence length="151" mass="17759">MSKKKVKTRKKPISKIIFAFAALLSIWGPVLVFQKLFLSKMEYYNPYNNELVLPLLLCITYVLLCMWFVPKFKKAILRIIVFIALPLVLISYIFFDIAYANRIEFGNSWTNTEVFLELVCTQSFFIPLLLIGMSLNFIVNLWYLKSKNRKL</sequence>
<organism evidence="2 3">
    <name type="scientific">Cellulophaga fucicola</name>
    <dbReference type="NCBI Taxonomy" id="76595"/>
    <lineage>
        <taxon>Bacteria</taxon>
        <taxon>Pseudomonadati</taxon>
        <taxon>Bacteroidota</taxon>
        <taxon>Flavobacteriia</taxon>
        <taxon>Flavobacteriales</taxon>
        <taxon>Flavobacteriaceae</taxon>
        <taxon>Cellulophaga</taxon>
    </lineage>
</organism>
<feature type="transmembrane region" description="Helical" evidence="1">
    <location>
        <begin position="124"/>
        <end position="144"/>
    </location>
</feature>
<keyword evidence="1" id="KW-0472">Membrane</keyword>
<accession>A0A1K1MW48</accession>
<dbReference type="RefSeq" id="WP_072302625.1">
    <property type="nucleotide sequence ID" value="NZ_FPIY01000001.1"/>
</dbReference>
<gene>
    <name evidence="2" type="ORF">SAMN05660313_00982</name>
</gene>
<feature type="transmembrane region" description="Helical" evidence="1">
    <location>
        <begin position="12"/>
        <end position="31"/>
    </location>
</feature>
<dbReference type="OrthoDB" id="1444313at2"/>
<name>A0A1K1MW48_9FLAO</name>
<proteinExistence type="predicted"/>
<reference evidence="3" key="1">
    <citation type="submission" date="2016-11" db="EMBL/GenBank/DDBJ databases">
        <authorList>
            <person name="Varghese N."/>
            <person name="Submissions S."/>
        </authorList>
    </citation>
    <scope>NUCLEOTIDE SEQUENCE [LARGE SCALE GENOMIC DNA]</scope>
    <source>
        <strain evidence="3">DSM 24786</strain>
    </source>
</reference>
<dbReference type="Proteomes" id="UP000183257">
    <property type="component" value="Unassembled WGS sequence"/>
</dbReference>
<keyword evidence="3" id="KW-1185">Reference proteome</keyword>
<dbReference type="STRING" id="76595.SAMN05660313_00982"/>
<dbReference type="AlphaFoldDB" id="A0A1K1MW48"/>
<evidence type="ECO:0000313" key="3">
    <source>
        <dbReference type="Proteomes" id="UP000183257"/>
    </source>
</evidence>
<evidence type="ECO:0000256" key="1">
    <source>
        <dbReference type="SAM" id="Phobius"/>
    </source>
</evidence>
<protein>
    <submittedName>
        <fullName evidence="2">Uncharacterized protein</fullName>
    </submittedName>
</protein>